<reference evidence="1 2" key="1">
    <citation type="submission" date="2018-11" db="EMBL/GenBank/DDBJ databases">
        <authorList>
            <consortium name="Pathogen Informatics"/>
        </authorList>
    </citation>
    <scope>NUCLEOTIDE SEQUENCE [LARGE SCALE GENOMIC DNA]</scope>
    <source>
        <strain evidence="1 2">Zambia</strain>
    </source>
</reference>
<feature type="non-terminal residue" evidence="1">
    <location>
        <position position="1"/>
    </location>
</feature>
<proteinExistence type="predicted"/>
<accession>A0A183LKN2</accession>
<organism evidence="1 2">
    <name type="scientific">Schistosoma margrebowiei</name>
    <dbReference type="NCBI Taxonomy" id="48269"/>
    <lineage>
        <taxon>Eukaryota</taxon>
        <taxon>Metazoa</taxon>
        <taxon>Spiralia</taxon>
        <taxon>Lophotrochozoa</taxon>
        <taxon>Platyhelminthes</taxon>
        <taxon>Trematoda</taxon>
        <taxon>Digenea</taxon>
        <taxon>Strigeidida</taxon>
        <taxon>Schistosomatoidea</taxon>
        <taxon>Schistosomatidae</taxon>
        <taxon>Schistosoma</taxon>
    </lineage>
</organism>
<evidence type="ECO:0000313" key="1">
    <source>
        <dbReference type="EMBL" id="VDO61277.1"/>
    </source>
</evidence>
<evidence type="ECO:0000313" key="2">
    <source>
        <dbReference type="Proteomes" id="UP000277204"/>
    </source>
</evidence>
<dbReference type="AlphaFoldDB" id="A0A183LKN2"/>
<name>A0A183LKN2_9TREM</name>
<protein>
    <submittedName>
        <fullName evidence="1">Uncharacterized protein</fullName>
    </submittedName>
</protein>
<dbReference type="EMBL" id="UZAI01001375">
    <property type="protein sequence ID" value="VDO61277.1"/>
    <property type="molecule type" value="Genomic_DNA"/>
</dbReference>
<gene>
    <name evidence="1" type="ORF">SMRZ_LOCUS4357</name>
</gene>
<sequence>INVSETLKYPSENINNNSLSVKHGLKNSCQSSNESSSFKLKNHQFFHRFLKYSSKFGGFTKSENNSPLLLSSPIHPNPQSFKNAYTTRYGAWNPVSD</sequence>
<keyword evidence="2" id="KW-1185">Reference proteome</keyword>
<dbReference type="Proteomes" id="UP000277204">
    <property type="component" value="Unassembled WGS sequence"/>
</dbReference>